<comment type="caution">
    <text evidence="1">The sequence shown here is derived from an EMBL/GenBank/DDBJ whole genome shotgun (WGS) entry which is preliminary data.</text>
</comment>
<dbReference type="Proteomes" id="UP001501444">
    <property type="component" value="Unassembled WGS sequence"/>
</dbReference>
<proteinExistence type="predicted"/>
<evidence type="ECO:0000313" key="1">
    <source>
        <dbReference type="EMBL" id="GAA2341314.1"/>
    </source>
</evidence>
<keyword evidence="2" id="KW-1185">Reference proteome</keyword>
<accession>A0ABN3G020</accession>
<dbReference type="EMBL" id="BAAARV010000021">
    <property type="protein sequence ID" value="GAA2341314.1"/>
    <property type="molecule type" value="Genomic_DNA"/>
</dbReference>
<reference evidence="1 2" key="1">
    <citation type="journal article" date="2019" name="Int. J. Syst. Evol. Microbiol.">
        <title>The Global Catalogue of Microorganisms (GCM) 10K type strain sequencing project: providing services to taxonomists for standard genome sequencing and annotation.</title>
        <authorList>
            <consortium name="The Broad Institute Genomics Platform"/>
            <consortium name="The Broad Institute Genome Sequencing Center for Infectious Disease"/>
            <person name="Wu L."/>
            <person name="Ma J."/>
        </authorList>
    </citation>
    <scope>NUCLEOTIDE SEQUENCE [LARGE SCALE GENOMIC DNA]</scope>
    <source>
        <strain evidence="1 2">JCM 3272</strain>
    </source>
</reference>
<gene>
    <name evidence="1" type="ORF">GCM10010170_024690</name>
</gene>
<protein>
    <submittedName>
        <fullName evidence="1">Uncharacterized protein</fullName>
    </submittedName>
</protein>
<name>A0ABN3G020_9ACTN</name>
<organism evidence="1 2">
    <name type="scientific">Dactylosporangium salmoneum</name>
    <dbReference type="NCBI Taxonomy" id="53361"/>
    <lineage>
        <taxon>Bacteria</taxon>
        <taxon>Bacillati</taxon>
        <taxon>Actinomycetota</taxon>
        <taxon>Actinomycetes</taxon>
        <taxon>Micromonosporales</taxon>
        <taxon>Micromonosporaceae</taxon>
        <taxon>Dactylosporangium</taxon>
    </lineage>
</organism>
<evidence type="ECO:0000313" key="2">
    <source>
        <dbReference type="Proteomes" id="UP001501444"/>
    </source>
</evidence>
<sequence length="104" mass="11013">MQEMKVPDPCWAGVGRDVRSAATTTPIHTPVRFRLRRGGGAGAYSGGPMYGANSLDCACCGQVDGLPKGSCRDGSVMAGVWQRGCRIGSAERLSRSVKRSSHTR</sequence>